<dbReference type="InterPro" id="IPR050534">
    <property type="entry name" value="Coronavir_polyprotein_1ab"/>
</dbReference>
<dbReference type="OrthoDB" id="6513042at2759"/>
<keyword evidence="28" id="KW-1185">Reference proteome</keyword>
<feature type="region of interest" description="Disordered" evidence="23">
    <location>
        <begin position="41"/>
        <end position="142"/>
    </location>
</feature>
<keyword evidence="18" id="KW-0238">DNA-binding</keyword>
<feature type="compositionally biased region" description="Acidic residues" evidence="23">
    <location>
        <begin position="292"/>
        <end position="305"/>
    </location>
</feature>
<comment type="subcellular location">
    <subcellularLocation>
        <location evidence="2">Nucleus</location>
    </subcellularLocation>
</comment>
<comment type="cofactor">
    <cofactor evidence="1">
        <name>[4Fe-4S] cluster</name>
        <dbReference type="ChEBI" id="CHEBI:49883"/>
    </cofactor>
</comment>
<evidence type="ECO:0000256" key="23">
    <source>
        <dbReference type="SAM" id="MobiDB-lite"/>
    </source>
</evidence>
<keyword evidence="14 27" id="KW-0347">Helicase</keyword>
<dbReference type="SUPFAM" id="SSF52540">
    <property type="entry name" value="P-loop containing nucleoside triphosphate hydrolases"/>
    <property type="match status" value="1"/>
</dbReference>
<keyword evidence="21" id="KW-0511">Multifunctional enzyme</keyword>
<evidence type="ECO:0000256" key="20">
    <source>
        <dbReference type="ARBA" id="ARBA00023242"/>
    </source>
</evidence>
<organism evidence="27 28">
    <name type="scientific">Candida viswanathii</name>
    <dbReference type="NCBI Taxonomy" id="5486"/>
    <lineage>
        <taxon>Eukaryota</taxon>
        <taxon>Fungi</taxon>
        <taxon>Dikarya</taxon>
        <taxon>Ascomycota</taxon>
        <taxon>Saccharomycotina</taxon>
        <taxon>Pichiomycetes</taxon>
        <taxon>Debaryomycetaceae</taxon>
        <taxon>Candida/Lodderomyces clade</taxon>
        <taxon>Candida</taxon>
    </lineage>
</organism>
<dbReference type="GO" id="GO:0046872">
    <property type="term" value="F:metal ion binding"/>
    <property type="evidence" value="ECO:0007669"/>
    <property type="project" value="UniProtKB-KW"/>
</dbReference>
<dbReference type="Pfam" id="PF13086">
    <property type="entry name" value="AAA_11"/>
    <property type="match status" value="2"/>
</dbReference>
<dbReference type="GO" id="GO:0004519">
    <property type="term" value="F:endonuclease activity"/>
    <property type="evidence" value="ECO:0007669"/>
    <property type="project" value="UniProtKB-KW"/>
</dbReference>
<feature type="compositionally biased region" description="Polar residues" evidence="23">
    <location>
        <begin position="41"/>
        <end position="54"/>
    </location>
</feature>
<keyword evidence="10" id="KW-0547">Nucleotide-binding</keyword>
<evidence type="ECO:0000259" key="25">
    <source>
        <dbReference type="Pfam" id="PF13086"/>
    </source>
</evidence>
<feature type="region of interest" description="Disordered" evidence="23">
    <location>
        <begin position="1"/>
        <end position="24"/>
    </location>
</feature>
<evidence type="ECO:0000256" key="9">
    <source>
        <dbReference type="ARBA" id="ARBA00022723"/>
    </source>
</evidence>
<dbReference type="GO" id="GO:0003677">
    <property type="term" value="F:DNA binding"/>
    <property type="evidence" value="ECO:0007669"/>
    <property type="project" value="UniProtKB-KW"/>
</dbReference>
<comment type="catalytic activity">
    <reaction evidence="22">
        <text>ATP + H2O = ADP + phosphate + H(+)</text>
        <dbReference type="Rhea" id="RHEA:13065"/>
        <dbReference type="ChEBI" id="CHEBI:15377"/>
        <dbReference type="ChEBI" id="CHEBI:15378"/>
        <dbReference type="ChEBI" id="CHEBI:30616"/>
        <dbReference type="ChEBI" id="CHEBI:43474"/>
        <dbReference type="ChEBI" id="CHEBI:456216"/>
        <dbReference type="EC" id="3.6.4.12"/>
    </reaction>
</comment>
<name>A0A367XX34_9ASCO</name>
<dbReference type="GO" id="GO:0005524">
    <property type="term" value="F:ATP binding"/>
    <property type="evidence" value="ECO:0007669"/>
    <property type="project" value="UniProtKB-KW"/>
</dbReference>
<evidence type="ECO:0000256" key="15">
    <source>
        <dbReference type="ARBA" id="ARBA00022840"/>
    </source>
</evidence>
<evidence type="ECO:0000313" key="27">
    <source>
        <dbReference type="EMBL" id="RCK58176.1"/>
    </source>
</evidence>
<evidence type="ECO:0000259" key="24">
    <source>
        <dbReference type="Pfam" id="PF08696"/>
    </source>
</evidence>
<dbReference type="GO" id="GO:0006260">
    <property type="term" value="P:DNA replication"/>
    <property type="evidence" value="ECO:0007669"/>
    <property type="project" value="UniProtKB-KW"/>
</dbReference>
<evidence type="ECO:0000256" key="14">
    <source>
        <dbReference type="ARBA" id="ARBA00022806"/>
    </source>
</evidence>
<comment type="caution">
    <text evidence="27">The sequence shown here is derived from an EMBL/GenBank/DDBJ whole genome shotgun (WGS) entry which is preliminary data.</text>
</comment>
<feature type="domain" description="DNA replication factor Dna2 N-terminal" evidence="24">
    <location>
        <begin position="389"/>
        <end position="591"/>
    </location>
</feature>
<dbReference type="Gene3D" id="3.90.320.10">
    <property type="match status" value="1"/>
</dbReference>
<keyword evidence="6" id="KW-0004">4Fe-4S</keyword>
<comment type="similarity">
    <text evidence="3">Belongs to the DNA2/NAM7 helicase family.</text>
</comment>
<dbReference type="Gene3D" id="3.40.50.300">
    <property type="entry name" value="P-loop containing nucleotide triphosphate hydrolases"/>
    <property type="match status" value="2"/>
</dbReference>
<dbReference type="GO" id="GO:0043139">
    <property type="term" value="F:5'-3' DNA helicase activity"/>
    <property type="evidence" value="ECO:0007669"/>
    <property type="project" value="TreeGrafter"/>
</dbReference>
<evidence type="ECO:0000256" key="5">
    <source>
        <dbReference type="ARBA" id="ARBA00021516"/>
    </source>
</evidence>
<keyword evidence="17" id="KW-0411">Iron-sulfur</keyword>
<dbReference type="CDD" id="cd18041">
    <property type="entry name" value="DEXXQc_DNA2"/>
    <property type="match status" value="1"/>
</dbReference>
<evidence type="ECO:0000256" key="18">
    <source>
        <dbReference type="ARBA" id="ARBA00023125"/>
    </source>
</evidence>
<dbReference type="EC" id="3.6.4.12" evidence="4"/>
<protein>
    <recommendedName>
        <fullName evidence="5">DNA replication ATP-dependent helicase/nuclease DNA2</fullName>
        <ecNumber evidence="4">3.6.4.12</ecNumber>
    </recommendedName>
</protein>
<evidence type="ECO:0000256" key="1">
    <source>
        <dbReference type="ARBA" id="ARBA00001966"/>
    </source>
</evidence>
<dbReference type="GO" id="GO:0005634">
    <property type="term" value="C:nucleus"/>
    <property type="evidence" value="ECO:0007669"/>
    <property type="project" value="UniProtKB-SubCell"/>
</dbReference>
<accession>A0A367XX34</accession>
<evidence type="ECO:0000256" key="7">
    <source>
        <dbReference type="ARBA" id="ARBA00022705"/>
    </source>
</evidence>
<proteinExistence type="inferred from homology"/>
<evidence type="ECO:0000256" key="11">
    <source>
        <dbReference type="ARBA" id="ARBA00022759"/>
    </source>
</evidence>
<dbReference type="GO" id="GO:0016887">
    <property type="term" value="F:ATP hydrolysis activity"/>
    <property type="evidence" value="ECO:0007669"/>
    <property type="project" value="RHEA"/>
</dbReference>
<dbReference type="Pfam" id="PF13087">
    <property type="entry name" value="AAA_12"/>
    <property type="match status" value="1"/>
</dbReference>
<dbReference type="InterPro" id="IPR026851">
    <property type="entry name" value="Dna2/JHS1_DEXXQ-box"/>
</dbReference>
<dbReference type="Proteomes" id="UP000253472">
    <property type="component" value="Unassembled WGS sequence"/>
</dbReference>
<gene>
    <name evidence="27" type="primary">DNA2</name>
    <name evidence="27" type="ORF">Cantr_06995</name>
</gene>
<evidence type="ECO:0000256" key="10">
    <source>
        <dbReference type="ARBA" id="ARBA00022741"/>
    </source>
</evidence>
<dbReference type="Pfam" id="PF08696">
    <property type="entry name" value="Dna2"/>
    <property type="match status" value="1"/>
</dbReference>
<feature type="compositionally biased region" description="Basic and acidic residues" evidence="23">
    <location>
        <begin position="102"/>
        <end position="124"/>
    </location>
</feature>
<keyword evidence="12" id="KW-0227">DNA damage</keyword>
<dbReference type="GO" id="GO:0051539">
    <property type="term" value="F:4 iron, 4 sulfur cluster binding"/>
    <property type="evidence" value="ECO:0007669"/>
    <property type="project" value="UniProtKB-KW"/>
</dbReference>
<feature type="region of interest" description="Disordered" evidence="23">
    <location>
        <begin position="284"/>
        <end position="305"/>
    </location>
</feature>
<keyword evidence="16" id="KW-0408">Iron</keyword>
<dbReference type="InterPro" id="IPR041677">
    <property type="entry name" value="DNA2/NAM7_AAA_11"/>
</dbReference>
<dbReference type="InterPro" id="IPR011604">
    <property type="entry name" value="PDDEXK-like_dom_sf"/>
</dbReference>
<evidence type="ECO:0000256" key="13">
    <source>
        <dbReference type="ARBA" id="ARBA00022801"/>
    </source>
</evidence>
<keyword evidence="11" id="KW-0255">Endonuclease</keyword>
<keyword evidence="9" id="KW-0479">Metal-binding</keyword>
<dbReference type="InterPro" id="IPR047187">
    <property type="entry name" value="SF1_C_Upf1"/>
</dbReference>
<dbReference type="PANTHER" id="PTHR43788:SF8">
    <property type="entry name" value="DNA-BINDING PROTEIN SMUBP-2"/>
    <property type="match status" value="1"/>
</dbReference>
<dbReference type="GO" id="GO:0006281">
    <property type="term" value="P:DNA repair"/>
    <property type="evidence" value="ECO:0007669"/>
    <property type="project" value="UniProtKB-KW"/>
</dbReference>
<evidence type="ECO:0000256" key="17">
    <source>
        <dbReference type="ARBA" id="ARBA00023014"/>
    </source>
</evidence>
<evidence type="ECO:0000256" key="22">
    <source>
        <dbReference type="ARBA" id="ARBA00047995"/>
    </source>
</evidence>
<sequence>MSKVRSQEKVPANPKRAKDANEQILPVKRLKKVAYFPINNLTEPIQKKPNQNSPIRPLDPNALQSRVLPVVEVKKKTSSEQSQSPKKQELSFLQENSDDSFDGIRWKESPDSQHESRVQRDKSQSNRLPSSPLKNICPTADAERVDDRTADVLNKYGAIFNNSSMLPAAGLSKSCSDIGATNVYHDIPQARRAKSGEDFRTKKKATATTDLFQTTLNSWISKLEGDPEDAALNKILPTVKGDPVVGSILSSDDPFSDDENLVEVLQKQDQIKFDAAFQENLKKVDAQTKDSDDSESDDPFSDDDDTELMEILTMPEPTSASAKFGKSFQRGIKNIEKLRTERKPVAGDGEKVLELVYDRSVMRRYKIASVRDDTSEGSSRQLILHVLDSKEKPSEIYVRGDYYELDFQENDIVHLITTDQSLSKRNVVDDTTNLLIWNPDELISATTVSQQLGCPRKSIIKSRYKFPGVLTLPIIVGEIVHFIFQECICCEEWSYEFMEKVLEELLKEYRLAIFSIDKDEDDVREEVCKHFNYLKEWFTSYYKATEANAGCIEELLERGPVKFSVKEALDIEEEVKSPMFGIKGKIDATVTAWFDGNGTKGTFLMPMEIKTGKSYMYHNVQATLYALLFQDRYDFLINSYLLVYTKEKFTQKCNIRVSDLRSLIILRNKLSQYIKDNVTLPPLVKNSLCDICDVKLACMTLDNMVDDGTKENCGISEEEYEDITRGIYQNSVYSEYFTFWDSLIAQEENVLRATVKDLWTVPGDEGQRRGKCFFGMKITEADDGGTNNYLYAGSHGDKSNSVQFRYTFKKADDGDTYDLLRSQLNVGDTVIISDEAGQFAITSGTVKLLSRTSITVSTRRRILTSDNKLKAYNSNNQVFRSVLRRTQDGTQTTSEKTFRIDKDDLFYGLQLARYNVLNLFLPGGATKLRKLVVDYRKPTYTSHPQWEIPNREHFNSDQIAAMEKVFCTNDYALILGMPGTGKTTVIAEIIKIFVAHGKSVLLTSYTNSAVDNILLKLKELKVDFLRIDVMNRIETREQYDRTYLSPKVVATTCLGISDVCFQIRDKFDICIVDEASQISLPVNLGPLRFAERFVMVGDHNQLPPLVTNPDPEARQAMQQTLFMKLSDKHPESMLELTYQYRMCQDIMELSNVLIYNQKLKCGSEKVANRSLIIPNPHILPGLQRDGALAAESQWMGHIFDPANKVLFFDHDKLPAYEQPPRDAVKNEKEAKLVEQIVGALVAAGVEEAQIGVMSLYRAQVNLLKRKLSLRKNIEILTADQFQGRDKECVIISLVRSNEDKNPGDLLKDWRRLNVAITRAKSKLIILGSRSTLSSTDTTKTFIDFLENKHWYYEFPEGAEMMYDIPDQGALSSPVKQRRTGTNAPILNSHPVLRDVVQDISG</sequence>
<evidence type="ECO:0000256" key="8">
    <source>
        <dbReference type="ARBA" id="ARBA00022722"/>
    </source>
</evidence>
<feature type="domain" description="DNA2/NAM7 helicase helicase" evidence="25">
    <location>
        <begin position="1044"/>
        <end position="1107"/>
    </location>
</feature>
<evidence type="ECO:0000256" key="16">
    <source>
        <dbReference type="ARBA" id="ARBA00023004"/>
    </source>
</evidence>
<dbReference type="GO" id="GO:0017116">
    <property type="term" value="F:single-stranded DNA helicase activity"/>
    <property type="evidence" value="ECO:0007669"/>
    <property type="project" value="InterPro"/>
</dbReference>
<dbReference type="STRING" id="5486.A0A367XX34"/>
<feature type="domain" description="DNA2/NAM7 helicase-like C-terminal" evidence="26">
    <location>
        <begin position="1117"/>
        <end position="1329"/>
    </location>
</feature>
<dbReference type="InterPro" id="IPR041679">
    <property type="entry name" value="DNA2/NAM7-like_C"/>
</dbReference>
<keyword evidence="19" id="KW-0234">DNA repair</keyword>
<evidence type="ECO:0000313" key="28">
    <source>
        <dbReference type="Proteomes" id="UP000253472"/>
    </source>
</evidence>
<keyword evidence="7" id="KW-0235">DNA replication</keyword>
<keyword evidence="13" id="KW-0378">Hydrolase</keyword>
<keyword evidence="8" id="KW-0540">Nuclease</keyword>
<evidence type="ECO:0000259" key="26">
    <source>
        <dbReference type="Pfam" id="PF13087"/>
    </source>
</evidence>
<dbReference type="InterPro" id="IPR014808">
    <property type="entry name" value="DNA_replication_fac_Dna2_N"/>
</dbReference>
<evidence type="ECO:0000256" key="4">
    <source>
        <dbReference type="ARBA" id="ARBA00012551"/>
    </source>
</evidence>
<dbReference type="InterPro" id="IPR027417">
    <property type="entry name" value="P-loop_NTPase"/>
</dbReference>
<dbReference type="FunFam" id="3.40.50.300:FF:000789">
    <property type="entry name" value="DNA replication ATP-dependent helicase/nuclease DNA2"/>
    <property type="match status" value="1"/>
</dbReference>
<feature type="domain" description="DNA2/NAM7 helicase helicase" evidence="25">
    <location>
        <begin position="953"/>
        <end position="1031"/>
    </location>
</feature>
<evidence type="ECO:0000256" key="3">
    <source>
        <dbReference type="ARBA" id="ARBA00007913"/>
    </source>
</evidence>
<keyword evidence="20" id="KW-0539">Nucleus</keyword>
<reference evidence="27 28" key="1">
    <citation type="submission" date="2018-06" db="EMBL/GenBank/DDBJ databases">
        <title>Whole genome sequencing of Candida tropicalis (genome annotated by CSBL at Korea University).</title>
        <authorList>
            <person name="Ahn J."/>
        </authorList>
    </citation>
    <scope>NUCLEOTIDE SEQUENCE [LARGE SCALE GENOMIC DNA]</scope>
    <source>
        <strain evidence="27 28">ATCC 20962</strain>
    </source>
</reference>
<evidence type="ECO:0000256" key="2">
    <source>
        <dbReference type="ARBA" id="ARBA00004123"/>
    </source>
</evidence>
<evidence type="ECO:0000256" key="6">
    <source>
        <dbReference type="ARBA" id="ARBA00022485"/>
    </source>
</evidence>
<dbReference type="CDD" id="cd18808">
    <property type="entry name" value="SF1_C_Upf1"/>
    <property type="match status" value="1"/>
</dbReference>
<evidence type="ECO:0000256" key="21">
    <source>
        <dbReference type="ARBA" id="ARBA00023268"/>
    </source>
</evidence>
<evidence type="ECO:0000256" key="19">
    <source>
        <dbReference type="ARBA" id="ARBA00023204"/>
    </source>
</evidence>
<keyword evidence="15" id="KW-0067">ATP-binding</keyword>
<dbReference type="EMBL" id="QLNQ01000028">
    <property type="protein sequence ID" value="RCK58176.1"/>
    <property type="molecule type" value="Genomic_DNA"/>
</dbReference>
<evidence type="ECO:0000256" key="12">
    <source>
        <dbReference type="ARBA" id="ARBA00022763"/>
    </source>
</evidence>
<dbReference type="PANTHER" id="PTHR43788">
    <property type="entry name" value="DNA2/NAM7 HELICASE FAMILY MEMBER"/>
    <property type="match status" value="1"/>
</dbReference>